<protein>
    <recommendedName>
        <fullName evidence="3">SRPBCC family protein</fullName>
    </recommendedName>
</protein>
<reference evidence="1 2" key="1">
    <citation type="submission" date="2018-12" db="EMBL/GenBank/DDBJ databases">
        <authorList>
            <consortium name="Pathogen Informatics"/>
        </authorList>
    </citation>
    <scope>NUCLEOTIDE SEQUENCE [LARGE SCALE GENOMIC DNA]</scope>
    <source>
        <strain evidence="1 2">NCTC12967</strain>
    </source>
</reference>
<accession>A0A3S4XWM7</accession>
<name>A0A3S4XWM7_9ACTN</name>
<dbReference type="AlphaFoldDB" id="A0A3S4XWM7"/>
<sequence>MAGGDGLPWVWGVPVEPAGLPTPEVAPGSRLAVRAIAMEAPREVGFLWLCQMRRAPYSYDWLDNFGRRSPRRADPSLTDLAVGQSFMTIFELTDFTDGESLTLRMKAGRPTRIFGAITLHYRVETITGFRSRLVAALWMPPIGRVLGKPLRYLLAWGDLLMMRKQLLTLAALAERDAGGRRGIGGGR</sequence>
<dbReference type="RefSeq" id="WP_061787431.1">
    <property type="nucleotide sequence ID" value="NZ_LR134406.1"/>
</dbReference>
<organism evidence="1 2">
    <name type="scientific">Arachnia propionica</name>
    <dbReference type="NCBI Taxonomy" id="1750"/>
    <lineage>
        <taxon>Bacteria</taxon>
        <taxon>Bacillati</taxon>
        <taxon>Actinomycetota</taxon>
        <taxon>Actinomycetes</taxon>
        <taxon>Propionibacteriales</taxon>
        <taxon>Propionibacteriaceae</taxon>
        <taxon>Arachnia</taxon>
    </lineage>
</organism>
<dbReference type="GeneID" id="64405593"/>
<evidence type="ECO:0008006" key="3">
    <source>
        <dbReference type="Google" id="ProtNLM"/>
    </source>
</evidence>
<proteinExistence type="predicted"/>
<dbReference type="EMBL" id="LR134406">
    <property type="protein sequence ID" value="VEH68824.1"/>
    <property type="molecule type" value="Genomic_DNA"/>
</dbReference>
<gene>
    <name evidence="1" type="ORF">NCTC12967_00084</name>
</gene>
<evidence type="ECO:0000313" key="2">
    <source>
        <dbReference type="Proteomes" id="UP000273044"/>
    </source>
</evidence>
<dbReference type="Proteomes" id="UP000273044">
    <property type="component" value="Chromosome"/>
</dbReference>
<evidence type="ECO:0000313" key="1">
    <source>
        <dbReference type="EMBL" id="VEH68824.1"/>
    </source>
</evidence>
<keyword evidence="2" id="KW-1185">Reference proteome</keyword>